<accession>A0A5J4TWY8</accession>
<protein>
    <submittedName>
        <fullName evidence="1">Uncharacterized protein</fullName>
    </submittedName>
</protein>
<proteinExistence type="predicted"/>
<dbReference type="Proteomes" id="UP000324800">
    <property type="component" value="Unassembled WGS sequence"/>
</dbReference>
<comment type="caution">
    <text evidence="1">The sequence shown here is derived from an EMBL/GenBank/DDBJ whole genome shotgun (WGS) entry which is preliminary data.</text>
</comment>
<organism evidence="1 2">
    <name type="scientific">Streblomastix strix</name>
    <dbReference type="NCBI Taxonomy" id="222440"/>
    <lineage>
        <taxon>Eukaryota</taxon>
        <taxon>Metamonada</taxon>
        <taxon>Preaxostyla</taxon>
        <taxon>Oxymonadida</taxon>
        <taxon>Streblomastigidae</taxon>
        <taxon>Streblomastix</taxon>
    </lineage>
</organism>
<dbReference type="EMBL" id="SNRW01024298">
    <property type="protein sequence ID" value="KAA6362362.1"/>
    <property type="molecule type" value="Genomic_DNA"/>
</dbReference>
<feature type="non-terminal residue" evidence="1">
    <location>
        <position position="267"/>
    </location>
</feature>
<reference evidence="1 2" key="1">
    <citation type="submission" date="2019-03" db="EMBL/GenBank/DDBJ databases">
        <title>Single cell metagenomics reveals metabolic interactions within the superorganism composed of flagellate Streblomastix strix and complex community of Bacteroidetes bacteria on its surface.</title>
        <authorList>
            <person name="Treitli S.C."/>
            <person name="Kolisko M."/>
            <person name="Husnik F."/>
            <person name="Keeling P."/>
            <person name="Hampl V."/>
        </authorList>
    </citation>
    <scope>NUCLEOTIDE SEQUENCE [LARGE SCALE GENOMIC DNA]</scope>
    <source>
        <strain evidence="1">ST1C</strain>
    </source>
</reference>
<dbReference type="AlphaFoldDB" id="A0A5J4TWY8"/>
<evidence type="ECO:0000313" key="1">
    <source>
        <dbReference type="EMBL" id="KAA6362362.1"/>
    </source>
</evidence>
<gene>
    <name evidence="1" type="ORF">EZS28_042111</name>
</gene>
<evidence type="ECO:0000313" key="2">
    <source>
        <dbReference type="Proteomes" id="UP000324800"/>
    </source>
</evidence>
<name>A0A5J4TWY8_9EUKA</name>
<sequence>MIFRVNNQYFNSENSRRVGFIAEGNEILNNIPVPGKNFRAITYDEKEGIIRLGWHEVFRWIPTKDEHRITFEVDLRDDVAQNTIRIFHELNESPIIFINVPKRLKLYFAFDDQPDTKYQHSVFNLPKPTKPKDGEYERVIDYNMDLSMFNLEQKEKEKYITQNPENNKATIFEEQIPINFEELANQMNSQENQTGIITAEDRQAQSQVALQTKNPLKILEKGVFRINNYFINTQNSRRFGMIADGAEVFNNIPISNKDFRAITYDEK</sequence>